<reference evidence="4" key="1">
    <citation type="submission" date="2016-06" db="EMBL/GenBank/DDBJ databases">
        <title>Parallel loss of symbiosis genes in relatives of nitrogen-fixing non-legume Parasponia.</title>
        <authorList>
            <person name="Van Velzen R."/>
            <person name="Holmer R."/>
            <person name="Bu F."/>
            <person name="Rutten L."/>
            <person name="Van Zeijl A."/>
            <person name="Liu W."/>
            <person name="Santuari L."/>
            <person name="Cao Q."/>
            <person name="Sharma T."/>
            <person name="Shen D."/>
            <person name="Roswanjaya Y."/>
            <person name="Wardhani T."/>
            <person name="Kalhor M.S."/>
            <person name="Jansen J."/>
            <person name="Van den Hoogen J."/>
            <person name="Gungor B."/>
            <person name="Hartog M."/>
            <person name="Hontelez J."/>
            <person name="Verver J."/>
            <person name="Yang W.-C."/>
            <person name="Schijlen E."/>
            <person name="Repin R."/>
            <person name="Schilthuizen M."/>
            <person name="Schranz E."/>
            <person name="Heidstra R."/>
            <person name="Miyata K."/>
            <person name="Fedorova E."/>
            <person name="Kohlen W."/>
            <person name="Bisseling T."/>
            <person name="Smit S."/>
            <person name="Geurts R."/>
        </authorList>
    </citation>
    <scope>NUCLEOTIDE SEQUENCE [LARGE SCALE GENOMIC DNA]</scope>
    <source>
        <strain evidence="4">cv. WU1-14</strain>
    </source>
</reference>
<keyword evidence="4" id="KW-1185">Reference proteome</keyword>
<feature type="signal peptide" evidence="2">
    <location>
        <begin position="1"/>
        <end position="19"/>
    </location>
</feature>
<comment type="caution">
    <text evidence="3">The sequence shown here is derived from an EMBL/GenBank/DDBJ whole genome shotgun (WGS) entry which is preliminary data.</text>
</comment>
<dbReference type="AlphaFoldDB" id="A0A2P5AIN8"/>
<feature type="chain" id="PRO_5015196761" evidence="2">
    <location>
        <begin position="20"/>
        <end position="80"/>
    </location>
</feature>
<gene>
    <name evidence="3" type="ORF">PanWU01x14_328520</name>
</gene>
<proteinExistence type="predicted"/>
<name>A0A2P5AIN8_PARAD</name>
<evidence type="ECO:0000256" key="2">
    <source>
        <dbReference type="SAM" id="SignalP"/>
    </source>
</evidence>
<dbReference type="EMBL" id="JXTB01000570">
    <property type="protein sequence ID" value="PON36412.1"/>
    <property type="molecule type" value="Genomic_DNA"/>
</dbReference>
<accession>A0A2P5AIN8</accession>
<evidence type="ECO:0000313" key="3">
    <source>
        <dbReference type="EMBL" id="PON36412.1"/>
    </source>
</evidence>
<organism evidence="3 4">
    <name type="scientific">Parasponia andersonii</name>
    <name type="common">Sponia andersonii</name>
    <dbReference type="NCBI Taxonomy" id="3476"/>
    <lineage>
        <taxon>Eukaryota</taxon>
        <taxon>Viridiplantae</taxon>
        <taxon>Streptophyta</taxon>
        <taxon>Embryophyta</taxon>
        <taxon>Tracheophyta</taxon>
        <taxon>Spermatophyta</taxon>
        <taxon>Magnoliopsida</taxon>
        <taxon>eudicotyledons</taxon>
        <taxon>Gunneridae</taxon>
        <taxon>Pentapetalae</taxon>
        <taxon>rosids</taxon>
        <taxon>fabids</taxon>
        <taxon>Rosales</taxon>
        <taxon>Cannabaceae</taxon>
        <taxon>Parasponia</taxon>
    </lineage>
</organism>
<feature type="compositionally biased region" description="Acidic residues" evidence="1">
    <location>
        <begin position="48"/>
        <end position="59"/>
    </location>
</feature>
<sequence length="80" mass="9247">MSRLFRIIAILVPLKLDIASLYLRGDASQWFDRRGQVRTFNADNTNASEEEVFDDEDSEENPKEDPEEDLKEDLGKNKTT</sequence>
<keyword evidence="2" id="KW-0732">Signal</keyword>
<protein>
    <submittedName>
        <fullName evidence="3">Uncharacterized protein</fullName>
    </submittedName>
</protein>
<evidence type="ECO:0000256" key="1">
    <source>
        <dbReference type="SAM" id="MobiDB-lite"/>
    </source>
</evidence>
<dbReference type="Proteomes" id="UP000237105">
    <property type="component" value="Unassembled WGS sequence"/>
</dbReference>
<evidence type="ECO:0000313" key="4">
    <source>
        <dbReference type="Proteomes" id="UP000237105"/>
    </source>
</evidence>
<feature type="region of interest" description="Disordered" evidence="1">
    <location>
        <begin position="41"/>
        <end position="80"/>
    </location>
</feature>